<dbReference type="InterPro" id="IPR036812">
    <property type="entry name" value="NAD(P)_OxRdtase_dom_sf"/>
</dbReference>
<dbReference type="Proteomes" id="UP000612893">
    <property type="component" value="Unassembled WGS sequence"/>
</dbReference>
<dbReference type="AlphaFoldDB" id="A0A934N800"/>
<dbReference type="SUPFAM" id="SSF51430">
    <property type="entry name" value="NAD(P)-linked oxidoreductase"/>
    <property type="match status" value="1"/>
</dbReference>
<dbReference type="Pfam" id="PF00248">
    <property type="entry name" value="Aldo_ket_red"/>
    <property type="match status" value="1"/>
</dbReference>
<comment type="caution">
    <text evidence="2">The sequence shown here is derived from an EMBL/GenBank/DDBJ whole genome shotgun (WGS) entry which is preliminary data.</text>
</comment>
<dbReference type="Gene3D" id="3.20.20.100">
    <property type="entry name" value="NADP-dependent oxidoreductase domain"/>
    <property type="match status" value="1"/>
</dbReference>
<dbReference type="InterPro" id="IPR023210">
    <property type="entry name" value="NADP_OxRdtase_dom"/>
</dbReference>
<gene>
    <name evidence="2" type="ORF">JF922_13315</name>
</gene>
<reference evidence="2" key="1">
    <citation type="submission" date="2020-10" db="EMBL/GenBank/DDBJ databases">
        <title>Ca. Dormibacterota MAGs.</title>
        <authorList>
            <person name="Montgomery K."/>
        </authorList>
    </citation>
    <scope>NUCLEOTIDE SEQUENCE [LARGE SCALE GENOMIC DNA]</scope>
    <source>
        <strain evidence="2">SC8812_S17_10</strain>
    </source>
</reference>
<organism evidence="2 3">
    <name type="scientific">Candidatus Nephthysia bennettiae</name>
    <dbReference type="NCBI Taxonomy" id="3127016"/>
    <lineage>
        <taxon>Bacteria</taxon>
        <taxon>Bacillati</taxon>
        <taxon>Candidatus Dormiibacterota</taxon>
        <taxon>Candidatus Dormibacteria</taxon>
        <taxon>Candidatus Dormibacterales</taxon>
        <taxon>Candidatus Dormibacteraceae</taxon>
        <taxon>Candidatus Nephthysia</taxon>
    </lineage>
</organism>
<name>A0A934N800_9BACT</name>
<keyword evidence="3" id="KW-1185">Reference proteome</keyword>
<evidence type="ECO:0000313" key="2">
    <source>
        <dbReference type="EMBL" id="MBJ7599046.1"/>
    </source>
</evidence>
<sequence length="94" mass="10316">MFRGESYLRNLRIVEALKRFAELELGTTVSRLAVAWVLANPAVQVAIVGTRSLAHVDDAIAASDLRLDEQALHPTAVACRARFPPRPHRNAEAS</sequence>
<protein>
    <submittedName>
        <fullName evidence="2">Aldo/keto reductase</fullName>
    </submittedName>
</protein>
<feature type="domain" description="NADP-dependent oxidoreductase" evidence="1">
    <location>
        <begin position="9"/>
        <end position="70"/>
    </location>
</feature>
<evidence type="ECO:0000259" key="1">
    <source>
        <dbReference type="Pfam" id="PF00248"/>
    </source>
</evidence>
<evidence type="ECO:0000313" key="3">
    <source>
        <dbReference type="Proteomes" id="UP000612893"/>
    </source>
</evidence>
<proteinExistence type="predicted"/>
<accession>A0A934N800</accession>
<dbReference type="EMBL" id="JAEKNR010000136">
    <property type="protein sequence ID" value="MBJ7599046.1"/>
    <property type="molecule type" value="Genomic_DNA"/>
</dbReference>